<dbReference type="EMBL" id="VOEJ01000005">
    <property type="protein sequence ID" value="TWR28899.1"/>
    <property type="molecule type" value="Genomic_DNA"/>
</dbReference>
<sequence length="116" mass="12676">MTNKIKVLVVLLVAVSIACNSSQQAKIPTPSKADTVVLKGSGVIFIAPGEESIKALKRKHGKSFYTIADDANAYFAEASGYLDSLKVLYKNYDDSKIIVYDNKNTVSKIPRHASPW</sequence>
<dbReference type="Proteomes" id="UP000320042">
    <property type="component" value="Unassembled WGS sequence"/>
</dbReference>
<protein>
    <submittedName>
        <fullName evidence="2">Uncharacterized protein</fullName>
    </submittedName>
</protein>
<dbReference type="OrthoDB" id="1377082at2"/>
<proteinExistence type="predicted"/>
<dbReference type="RefSeq" id="WP_146382085.1">
    <property type="nucleotide sequence ID" value="NZ_VOEJ01000005.1"/>
</dbReference>
<evidence type="ECO:0000313" key="2">
    <source>
        <dbReference type="EMBL" id="TWR28899.1"/>
    </source>
</evidence>
<dbReference type="AlphaFoldDB" id="A0A563UCB8"/>
<reference evidence="2 3" key="1">
    <citation type="submission" date="2019-07" db="EMBL/GenBank/DDBJ databases">
        <authorList>
            <person name="Kim J."/>
        </authorList>
    </citation>
    <scope>NUCLEOTIDE SEQUENCE [LARGE SCALE GENOMIC DNA]</scope>
    <source>
        <strain evidence="3">dk17</strain>
    </source>
</reference>
<keyword evidence="3" id="KW-1185">Reference proteome</keyword>
<evidence type="ECO:0000256" key="1">
    <source>
        <dbReference type="SAM" id="SignalP"/>
    </source>
</evidence>
<accession>A0A563UCB8</accession>
<feature type="signal peptide" evidence="1">
    <location>
        <begin position="1"/>
        <end position="25"/>
    </location>
</feature>
<organism evidence="2 3">
    <name type="scientific">Mucilaginibacter pallidiroseus</name>
    <dbReference type="NCBI Taxonomy" id="2599295"/>
    <lineage>
        <taxon>Bacteria</taxon>
        <taxon>Pseudomonadati</taxon>
        <taxon>Bacteroidota</taxon>
        <taxon>Sphingobacteriia</taxon>
        <taxon>Sphingobacteriales</taxon>
        <taxon>Sphingobacteriaceae</taxon>
        <taxon>Mucilaginibacter</taxon>
    </lineage>
</organism>
<comment type="caution">
    <text evidence="2">The sequence shown here is derived from an EMBL/GenBank/DDBJ whole genome shotgun (WGS) entry which is preliminary data.</text>
</comment>
<gene>
    <name evidence="2" type="ORF">FPZ43_11580</name>
</gene>
<keyword evidence="1" id="KW-0732">Signal</keyword>
<name>A0A563UCB8_9SPHI</name>
<dbReference type="PROSITE" id="PS51257">
    <property type="entry name" value="PROKAR_LIPOPROTEIN"/>
    <property type="match status" value="1"/>
</dbReference>
<feature type="chain" id="PRO_5022140591" evidence="1">
    <location>
        <begin position="26"/>
        <end position="116"/>
    </location>
</feature>
<evidence type="ECO:0000313" key="3">
    <source>
        <dbReference type="Proteomes" id="UP000320042"/>
    </source>
</evidence>